<protein>
    <submittedName>
        <fullName evidence="2">Uncharacterized protein</fullName>
    </submittedName>
</protein>
<proteinExistence type="predicted"/>
<dbReference type="Proteomes" id="UP000283701">
    <property type="component" value="Unassembled WGS sequence"/>
</dbReference>
<evidence type="ECO:0000313" key="3">
    <source>
        <dbReference type="Proteomes" id="UP000283701"/>
    </source>
</evidence>
<gene>
    <name evidence="2" type="ORF">DW654_08485</name>
</gene>
<reference evidence="2 3" key="1">
    <citation type="submission" date="2018-08" db="EMBL/GenBank/DDBJ databases">
        <title>A genome reference for cultivated species of the human gut microbiota.</title>
        <authorList>
            <person name="Zou Y."/>
            <person name="Xue W."/>
            <person name="Luo G."/>
        </authorList>
    </citation>
    <scope>NUCLEOTIDE SEQUENCE [LARGE SCALE GENOMIC DNA]</scope>
    <source>
        <strain evidence="2 3">AM23-23AC</strain>
    </source>
</reference>
<dbReference type="EMBL" id="QRHP01000008">
    <property type="protein sequence ID" value="RHF84187.1"/>
    <property type="molecule type" value="Genomic_DNA"/>
</dbReference>
<comment type="caution">
    <text evidence="2">The sequence shown here is derived from an EMBL/GenBank/DDBJ whole genome shotgun (WGS) entry which is preliminary data.</text>
</comment>
<dbReference type="RefSeq" id="WP_118203030.1">
    <property type="nucleotide sequence ID" value="NZ_QRHP01000008.1"/>
</dbReference>
<feature type="transmembrane region" description="Helical" evidence="1">
    <location>
        <begin position="62"/>
        <end position="85"/>
    </location>
</feature>
<accession>A0A414QTR6</accession>
<evidence type="ECO:0000256" key="1">
    <source>
        <dbReference type="SAM" id="Phobius"/>
    </source>
</evidence>
<dbReference type="AlphaFoldDB" id="A0A414QTR6"/>
<keyword evidence="1" id="KW-0472">Membrane</keyword>
<sequence length="204" mass="23898">MRELKVNKKLKKKIVGYGYKNTREWTQAKIKRIIFIDIFAAIPEVAALIALVDSLFSNDDDIILIVTGVWCSTALIPLCVAIIYYKIIRNNSSVSYEMYKEEQLFYDDEGFTFSFTDYGGVPGNWTYQIKYKEIEDLIDYPNISMIRIIGHYPFELFQNGRVSVYNRECSDEIKVSIGYYYDAFDEFKRNLSEKSGLKFETKDY</sequence>
<keyword evidence="1" id="KW-0812">Transmembrane</keyword>
<name>A0A414QTR6_9FIRM</name>
<organism evidence="2 3">
    <name type="scientific">Roseburia inulinivorans</name>
    <dbReference type="NCBI Taxonomy" id="360807"/>
    <lineage>
        <taxon>Bacteria</taxon>
        <taxon>Bacillati</taxon>
        <taxon>Bacillota</taxon>
        <taxon>Clostridia</taxon>
        <taxon>Lachnospirales</taxon>
        <taxon>Lachnospiraceae</taxon>
        <taxon>Roseburia</taxon>
    </lineage>
</organism>
<keyword evidence="1" id="KW-1133">Transmembrane helix</keyword>
<evidence type="ECO:0000313" key="2">
    <source>
        <dbReference type="EMBL" id="RHF84187.1"/>
    </source>
</evidence>
<feature type="transmembrane region" description="Helical" evidence="1">
    <location>
        <begin position="33"/>
        <end position="56"/>
    </location>
</feature>